<name>A0AAV1N8Q4_SCOSC</name>
<proteinExistence type="predicted"/>
<sequence length="74" mass="8310">MSHKSCECRADVNRKQFVNRVYFDFMTSVHRKKSGWTTPACIEVQQNKASAEVSSCPRPVVKSLHHGTGWGESG</sequence>
<accession>A0AAV1N8Q4</accession>
<protein>
    <submittedName>
        <fullName evidence="1">Uncharacterized protein</fullName>
    </submittedName>
</protein>
<dbReference type="AlphaFoldDB" id="A0AAV1N8Q4"/>
<comment type="caution">
    <text evidence="1">The sequence shown here is derived from an EMBL/GenBank/DDBJ whole genome shotgun (WGS) entry which is preliminary data.</text>
</comment>
<organism evidence="1 2">
    <name type="scientific">Scomber scombrus</name>
    <name type="common">Atlantic mackerel</name>
    <name type="synonym">Scomber vernalis</name>
    <dbReference type="NCBI Taxonomy" id="13677"/>
    <lineage>
        <taxon>Eukaryota</taxon>
        <taxon>Metazoa</taxon>
        <taxon>Chordata</taxon>
        <taxon>Craniata</taxon>
        <taxon>Vertebrata</taxon>
        <taxon>Euteleostomi</taxon>
        <taxon>Actinopterygii</taxon>
        <taxon>Neopterygii</taxon>
        <taxon>Teleostei</taxon>
        <taxon>Neoteleostei</taxon>
        <taxon>Acanthomorphata</taxon>
        <taxon>Pelagiaria</taxon>
        <taxon>Scombriformes</taxon>
        <taxon>Scombridae</taxon>
        <taxon>Scomber</taxon>
    </lineage>
</organism>
<keyword evidence="2" id="KW-1185">Reference proteome</keyword>
<gene>
    <name evidence="1" type="ORF">FSCOSCO3_A036913</name>
</gene>
<evidence type="ECO:0000313" key="1">
    <source>
        <dbReference type="EMBL" id="CAK6955881.1"/>
    </source>
</evidence>
<dbReference type="Proteomes" id="UP001314229">
    <property type="component" value="Unassembled WGS sequence"/>
</dbReference>
<evidence type="ECO:0000313" key="2">
    <source>
        <dbReference type="Proteomes" id="UP001314229"/>
    </source>
</evidence>
<dbReference type="EMBL" id="CAWUFR010000023">
    <property type="protein sequence ID" value="CAK6955881.1"/>
    <property type="molecule type" value="Genomic_DNA"/>
</dbReference>
<reference evidence="1 2" key="1">
    <citation type="submission" date="2024-01" db="EMBL/GenBank/DDBJ databases">
        <authorList>
            <person name="Alioto T."/>
            <person name="Alioto T."/>
            <person name="Gomez Garrido J."/>
        </authorList>
    </citation>
    <scope>NUCLEOTIDE SEQUENCE [LARGE SCALE GENOMIC DNA]</scope>
</reference>